<dbReference type="GeneID" id="109531232"/>
<dbReference type="KEGG" id="hcq:109531232"/>
<protein>
    <recommendedName>
        <fullName evidence="6">Succinate dehydrogenase assembly factor 3</fullName>
        <shortName evidence="6">SDH assembly factor 3</shortName>
        <shortName evidence="6">SDHAF3</shortName>
    </recommendedName>
</protein>
<dbReference type="GO" id="GO:0034553">
    <property type="term" value="P:mitochondrial respiratory chain complex II assembly"/>
    <property type="evidence" value="ECO:0007669"/>
    <property type="project" value="UniProtKB-UniRule"/>
</dbReference>
<evidence type="ECO:0000256" key="1">
    <source>
        <dbReference type="ARBA" id="ARBA00004305"/>
    </source>
</evidence>
<evidence type="ECO:0000256" key="5">
    <source>
        <dbReference type="ARBA" id="ARBA00023186"/>
    </source>
</evidence>
<organism evidence="7 8">
    <name type="scientific">Hippocampus comes</name>
    <name type="common">Tiger tail seahorse</name>
    <dbReference type="NCBI Taxonomy" id="109280"/>
    <lineage>
        <taxon>Eukaryota</taxon>
        <taxon>Metazoa</taxon>
        <taxon>Chordata</taxon>
        <taxon>Craniata</taxon>
        <taxon>Vertebrata</taxon>
        <taxon>Euteleostomi</taxon>
        <taxon>Actinopterygii</taxon>
        <taxon>Neopterygii</taxon>
        <taxon>Teleostei</taxon>
        <taxon>Neoteleostei</taxon>
        <taxon>Acanthomorphata</taxon>
        <taxon>Syngnathiaria</taxon>
        <taxon>Syngnathiformes</taxon>
        <taxon>Syngnathoidei</taxon>
        <taxon>Syngnathidae</taxon>
        <taxon>Hippocampus</taxon>
    </lineage>
</organism>
<dbReference type="Proteomes" id="UP000264820">
    <property type="component" value="Unplaced"/>
</dbReference>
<dbReference type="GO" id="GO:0005758">
    <property type="term" value="C:mitochondrial intermembrane space"/>
    <property type="evidence" value="ECO:0007669"/>
    <property type="project" value="TreeGrafter"/>
</dbReference>
<evidence type="ECO:0000256" key="3">
    <source>
        <dbReference type="ARBA" id="ARBA00022946"/>
    </source>
</evidence>
<dbReference type="Pfam" id="PF13233">
    <property type="entry name" value="Complex1_LYR_2"/>
    <property type="match status" value="1"/>
</dbReference>
<keyword evidence="5 6" id="KW-0143">Chaperone</keyword>
<sequence length="122" mass="14293">MAAGAQASKVFSLYKRILVLHRFLPIHLRALGDNYVKDEFRRHKNASPEEAKSFMREWENYKDTLQSQVLESVRDQNGSLKFGINIPVEKLKDFQDEQIGQLYELLLESTKPNNQFNIHEDK</sequence>
<dbReference type="CDD" id="cd20270">
    <property type="entry name" value="Complex1_LYR_SDHAF3_LYRM10"/>
    <property type="match status" value="1"/>
</dbReference>
<dbReference type="GO" id="GO:0006105">
    <property type="term" value="P:succinate metabolic process"/>
    <property type="evidence" value="ECO:0007669"/>
    <property type="project" value="TreeGrafter"/>
</dbReference>
<dbReference type="AlphaFoldDB" id="A0A3Q2YMS4"/>
<dbReference type="GeneTree" id="ENSGT00390000010029"/>
<keyword evidence="4 6" id="KW-0496">Mitochondrion</keyword>
<dbReference type="Ensembl" id="ENSHCOT00000007621.1">
    <property type="protein sequence ID" value="ENSHCOP00000019874.1"/>
    <property type="gene ID" value="ENSHCOG00000005498.1"/>
</dbReference>
<proteinExistence type="inferred from homology"/>
<dbReference type="InterPro" id="IPR008381">
    <property type="entry name" value="SDHAF3/Sdh7"/>
</dbReference>
<comment type="function">
    <text evidence="6">Plays an essential role in the assembly of succinate dehydrogenase (SDH), an enzyme complex (also referred to as respiratory complex II) that is a component of both the tricarboxylic acid (TCA) cycle and the mitochondrial electron transport chain, and which couples the oxidation of succinate to fumarate with the reduction of ubiquinone (coenzyme Q) to ubiquinol. Promotes maturation of the iron-sulfur protein subunit of the SDH catalytic dimer, protecting it from the deleterious effects of oxidants. May act together with SDHAF1.</text>
</comment>
<evidence type="ECO:0000256" key="2">
    <source>
        <dbReference type="ARBA" id="ARBA00006020"/>
    </source>
</evidence>
<reference evidence="7" key="1">
    <citation type="submission" date="2025-08" db="UniProtKB">
        <authorList>
            <consortium name="Ensembl"/>
        </authorList>
    </citation>
    <scope>IDENTIFICATION</scope>
</reference>
<accession>A0A3Q2YMS4</accession>
<dbReference type="CTD" id="57001"/>
<dbReference type="OMA" id="WQQTNEN"/>
<dbReference type="OrthoDB" id="278329at2759"/>
<dbReference type="GO" id="GO:0005759">
    <property type="term" value="C:mitochondrial matrix"/>
    <property type="evidence" value="ECO:0007669"/>
    <property type="project" value="UniProtKB-SubCell"/>
</dbReference>
<comment type="subcellular location">
    <subcellularLocation>
        <location evidence="1 6">Mitochondrion matrix</location>
    </subcellularLocation>
</comment>
<keyword evidence="8" id="KW-1185">Reference proteome</keyword>
<reference evidence="7" key="2">
    <citation type="submission" date="2025-09" db="UniProtKB">
        <authorList>
            <consortium name="Ensembl"/>
        </authorList>
    </citation>
    <scope>IDENTIFICATION</scope>
</reference>
<comment type="subunit">
    <text evidence="6">Interacts with the iron-sulfur protein subunit within the SDH catalytic dimer.</text>
</comment>
<keyword evidence="3" id="KW-0809">Transit peptide</keyword>
<evidence type="ECO:0000313" key="7">
    <source>
        <dbReference type="Ensembl" id="ENSHCOP00000019874.1"/>
    </source>
</evidence>
<evidence type="ECO:0000313" key="8">
    <source>
        <dbReference type="Proteomes" id="UP000264820"/>
    </source>
</evidence>
<evidence type="ECO:0000256" key="6">
    <source>
        <dbReference type="RuleBase" id="RU368039"/>
    </source>
</evidence>
<dbReference type="RefSeq" id="XP_019750964.1">
    <property type="nucleotide sequence ID" value="XM_019895405.1"/>
</dbReference>
<name>A0A3Q2YMS4_HIPCM</name>
<dbReference type="PANTHER" id="PTHR13137">
    <property type="entry name" value="DC11 ACN9 HOMOLOG"/>
    <property type="match status" value="1"/>
</dbReference>
<dbReference type="PANTHER" id="PTHR13137:SF6">
    <property type="entry name" value="SUCCINATE DEHYDROGENASE ASSEMBLY FACTOR 3, MITOCHONDRIAL"/>
    <property type="match status" value="1"/>
</dbReference>
<evidence type="ECO:0000256" key="4">
    <source>
        <dbReference type="ARBA" id="ARBA00023128"/>
    </source>
</evidence>
<dbReference type="STRING" id="109280.ENSHCOP00000019874"/>
<comment type="similarity">
    <text evidence="2 6">Belongs to the complex I LYR family. SDHAF3 subfamily.</text>
</comment>